<evidence type="ECO:0000313" key="1">
    <source>
        <dbReference type="EMBL" id="KRZ65731.1"/>
    </source>
</evidence>
<evidence type="ECO:0000313" key="2">
    <source>
        <dbReference type="Proteomes" id="UP000054843"/>
    </source>
</evidence>
<dbReference type="AlphaFoldDB" id="A0A0V1M1Y1"/>
<gene>
    <name evidence="1" type="ORF">T10_12454</name>
</gene>
<comment type="caution">
    <text evidence="1">The sequence shown here is derived from an EMBL/GenBank/DDBJ whole genome shotgun (WGS) entry which is preliminary data.</text>
</comment>
<dbReference type="EMBL" id="JYDO01000303">
    <property type="protein sequence ID" value="KRZ65731.1"/>
    <property type="molecule type" value="Genomic_DNA"/>
</dbReference>
<keyword evidence="2" id="KW-1185">Reference proteome</keyword>
<dbReference type="Proteomes" id="UP000054843">
    <property type="component" value="Unassembled WGS sequence"/>
</dbReference>
<organism evidence="1 2">
    <name type="scientific">Trichinella papuae</name>
    <dbReference type="NCBI Taxonomy" id="268474"/>
    <lineage>
        <taxon>Eukaryota</taxon>
        <taxon>Metazoa</taxon>
        <taxon>Ecdysozoa</taxon>
        <taxon>Nematoda</taxon>
        <taxon>Enoplea</taxon>
        <taxon>Dorylaimia</taxon>
        <taxon>Trichinellida</taxon>
        <taxon>Trichinellidae</taxon>
        <taxon>Trichinella</taxon>
    </lineage>
</organism>
<proteinExistence type="predicted"/>
<accession>A0A0V1M1Y1</accession>
<sequence length="109" mass="12377">MKTDDTSRQFCQCPSDQKLTVADTFNADSLRLTKLENAGKPRDGVTLARVKKLLRETATLLPILEHLWTVFKSTVQLWSDEFQLLPLQELNGSRLKATEISCEDRSVLL</sequence>
<protein>
    <submittedName>
        <fullName evidence="1">Uncharacterized protein</fullName>
    </submittedName>
</protein>
<name>A0A0V1M1Y1_9BILA</name>
<reference evidence="1 2" key="1">
    <citation type="submission" date="2015-01" db="EMBL/GenBank/DDBJ databases">
        <title>Evolution of Trichinella species and genotypes.</title>
        <authorList>
            <person name="Korhonen P.K."/>
            <person name="Edoardo P."/>
            <person name="Giuseppe L.R."/>
            <person name="Gasser R.B."/>
        </authorList>
    </citation>
    <scope>NUCLEOTIDE SEQUENCE [LARGE SCALE GENOMIC DNA]</scope>
    <source>
        <strain evidence="1">ISS1980</strain>
    </source>
</reference>